<accession>A0A418KLD5</accession>
<dbReference type="OrthoDB" id="3169603at2"/>
<evidence type="ECO:0000256" key="1">
    <source>
        <dbReference type="ARBA" id="ARBA00022737"/>
    </source>
</evidence>
<keyword evidence="7" id="KW-1185">Reference proteome</keyword>
<dbReference type="SUPFAM" id="SSF52540">
    <property type="entry name" value="P-loop containing nucleoside triphosphate hydrolases"/>
    <property type="match status" value="2"/>
</dbReference>
<dbReference type="PANTHER" id="PTHR19211">
    <property type="entry name" value="ATP-BINDING TRANSPORT PROTEIN-RELATED"/>
    <property type="match status" value="1"/>
</dbReference>
<dbReference type="InterPro" id="IPR027417">
    <property type="entry name" value="P-loop_NTPase"/>
</dbReference>
<proteinExistence type="predicted"/>
<evidence type="ECO:0000256" key="4">
    <source>
        <dbReference type="SAM" id="Coils"/>
    </source>
</evidence>
<comment type="caution">
    <text evidence="6">The sequence shown here is derived from an EMBL/GenBank/DDBJ whole genome shotgun (WGS) entry which is preliminary data.</text>
</comment>
<feature type="domain" description="ABC transporter" evidence="5">
    <location>
        <begin position="4"/>
        <end position="265"/>
    </location>
</feature>
<dbReference type="Proteomes" id="UP000284057">
    <property type="component" value="Unassembled WGS sequence"/>
</dbReference>
<dbReference type="GO" id="GO:0005524">
    <property type="term" value="F:ATP binding"/>
    <property type="evidence" value="ECO:0007669"/>
    <property type="project" value="UniProtKB-KW"/>
</dbReference>
<keyword evidence="4" id="KW-0175">Coiled coil</keyword>
<name>A0A418KLD5_9ACTN</name>
<dbReference type="Pfam" id="PF00005">
    <property type="entry name" value="ABC_tran"/>
    <property type="match status" value="2"/>
</dbReference>
<dbReference type="InterPro" id="IPR003439">
    <property type="entry name" value="ABC_transporter-like_ATP-bd"/>
</dbReference>
<evidence type="ECO:0000313" key="6">
    <source>
        <dbReference type="EMBL" id="RIQ18362.1"/>
    </source>
</evidence>
<protein>
    <submittedName>
        <fullName evidence="6">ABC transporter ATP-binding protein</fullName>
    </submittedName>
</protein>
<dbReference type="RefSeq" id="WP_119661796.1">
    <property type="nucleotide sequence ID" value="NZ_QUAL01000188.1"/>
</dbReference>
<dbReference type="PANTHER" id="PTHR19211:SF14">
    <property type="entry name" value="ATP-BINDING CASSETTE SUB-FAMILY F MEMBER 1"/>
    <property type="match status" value="1"/>
</dbReference>
<dbReference type="InterPro" id="IPR050611">
    <property type="entry name" value="ABCF"/>
</dbReference>
<keyword evidence="2" id="KW-0547">Nucleotide-binding</keyword>
<reference evidence="6 7" key="1">
    <citation type="submission" date="2018-09" db="EMBL/GenBank/DDBJ databases">
        <title>Isolation, diversity and antifungal activity of actinobacteria from wheat.</title>
        <authorList>
            <person name="Han C."/>
        </authorList>
    </citation>
    <scope>NUCLEOTIDE SEQUENCE [LARGE SCALE GENOMIC DNA]</scope>
    <source>
        <strain evidence="6 7">NEAU-YY265</strain>
    </source>
</reference>
<keyword evidence="1" id="KW-0677">Repeat</keyword>
<dbReference type="CDD" id="cd03221">
    <property type="entry name" value="ABCF_EF-3"/>
    <property type="match status" value="1"/>
</dbReference>
<evidence type="ECO:0000256" key="2">
    <source>
        <dbReference type="ARBA" id="ARBA00022741"/>
    </source>
</evidence>
<dbReference type="PROSITE" id="PS50893">
    <property type="entry name" value="ABC_TRANSPORTER_2"/>
    <property type="match status" value="2"/>
</dbReference>
<dbReference type="SMART" id="SM00382">
    <property type="entry name" value="AAA"/>
    <property type="match status" value="2"/>
</dbReference>
<organism evidence="6 7">
    <name type="scientific">Jiangella rhizosphaerae</name>
    <dbReference type="NCBI Taxonomy" id="2293569"/>
    <lineage>
        <taxon>Bacteria</taxon>
        <taxon>Bacillati</taxon>
        <taxon>Actinomycetota</taxon>
        <taxon>Actinomycetes</taxon>
        <taxon>Jiangellales</taxon>
        <taxon>Jiangellaceae</taxon>
        <taxon>Jiangella</taxon>
    </lineage>
</organism>
<dbReference type="FunFam" id="3.40.50.300:FF:000011">
    <property type="entry name" value="Putative ABC transporter ATP-binding component"/>
    <property type="match status" value="1"/>
</dbReference>
<evidence type="ECO:0000259" key="5">
    <source>
        <dbReference type="PROSITE" id="PS50893"/>
    </source>
</evidence>
<dbReference type="GO" id="GO:0016887">
    <property type="term" value="F:ATP hydrolysis activity"/>
    <property type="evidence" value="ECO:0007669"/>
    <property type="project" value="InterPro"/>
</dbReference>
<gene>
    <name evidence="6" type="ORF">DY240_20975</name>
</gene>
<dbReference type="InterPro" id="IPR003593">
    <property type="entry name" value="AAA+_ATPase"/>
</dbReference>
<sequence length="566" mass="60498">MSLLSVRAVSIAYAGRRVLDGVSYDAAAGERLGIVGENGVGKSTLLRLSAGVERPDSGTVERHGSLGYLTQEPDLPDGDTVDGAIDAALAEFRELERRMRAAEAKLADGDQSVLDEYGDLLAEFEHRDGWSADARAARALAGLGLAEVAGDRPLGTLSGGQRSRLALALALVRAPDVLLLDEPTNHLDDDAIAFLEEALRAHRGAVVTVSHDRAFLDGVATSILDLDPVLTVDRDGTPHVGPARYTGTYTDYLAGKAAARARWEQAYATWSDEVDAARAVVKQDARRVGHDGRGRRDNDKFVVHFLSQKVDAAVSRRVRDAENRLRRLEEQRIPKPPRLLTFDAALASSPSKGSRRAGDLAVGMGPVPDVPDGVLIAVRDVKVPGRITARALDVTRDTRLMITGRNGSGKSSLLSVLAGALEPATGEVLRSRRLRIGWLPQTGSFPDPSLTAVQAFAAGRPGPADEYQAELAGLGLLPGPALATPVGALSVGQQRRLALARMLVTRPQVLLLDEPTNHLSLGLVEELEAAVDAAGLAVVVVTHDRWARRRWQGERAEVVHNELMLG</sequence>
<dbReference type="PROSITE" id="PS00211">
    <property type="entry name" value="ABC_TRANSPORTER_1"/>
    <property type="match status" value="2"/>
</dbReference>
<evidence type="ECO:0000313" key="7">
    <source>
        <dbReference type="Proteomes" id="UP000284057"/>
    </source>
</evidence>
<dbReference type="AlphaFoldDB" id="A0A418KLD5"/>
<evidence type="ECO:0000256" key="3">
    <source>
        <dbReference type="ARBA" id="ARBA00022840"/>
    </source>
</evidence>
<dbReference type="InterPro" id="IPR017871">
    <property type="entry name" value="ABC_transporter-like_CS"/>
</dbReference>
<dbReference type="Gene3D" id="3.40.50.300">
    <property type="entry name" value="P-loop containing nucleotide triphosphate hydrolases"/>
    <property type="match status" value="2"/>
</dbReference>
<keyword evidence="3 6" id="KW-0067">ATP-binding</keyword>
<feature type="domain" description="ABC transporter" evidence="5">
    <location>
        <begin position="370"/>
        <end position="565"/>
    </location>
</feature>
<dbReference type="EMBL" id="QUAL01000188">
    <property type="protein sequence ID" value="RIQ18362.1"/>
    <property type="molecule type" value="Genomic_DNA"/>
</dbReference>
<feature type="coiled-coil region" evidence="4">
    <location>
        <begin position="85"/>
        <end position="112"/>
    </location>
</feature>